<evidence type="ECO:0000313" key="3">
    <source>
        <dbReference type="Proteomes" id="UP000287609"/>
    </source>
</evidence>
<dbReference type="RefSeq" id="WP_125963462.1">
    <property type="nucleotide sequence ID" value="NZ_QXGM01000002.1"/>
</dbReference>
<evidence type="ECO:0000313" key="2">
    <source>
        <dbReference type="EMBL" id="RSX54758.1"/>
    </source>
</evidence>
<dbReference type="Proteomes" id="UP000287609">
    <property type="component" value="Unassembled WGS sequence"/>
</dbReference>
<name>A0A430FPL1_9BIFI</name>
<organism evidence="2 3">
    <name type="scientific">Bifidobacterium dolichotidis</name>
    <dbReference type="NCBI Taxonomy" id="2306976"/>
    <lineage>
        <taxon>Bacteria</taxon>
        <taxon>Bacillati</taxon>
        <taxon>Actinomycetota</taxon>
        <taxon>Actinomycetes</taxon>
        <taxon>Bifidobacteriales</taxon>
        <taxon>Bifidobacteriaceae</taxon>
        <taxon>Bifidobacterium</taxon>
    </lineage>
</organism>
<feature type="chain" id="PRO_5019418083" evidence="1">
    <location>
        <begin position="30"/>
        <end position="280"/>
    </location>
</feature>
<dbReference type="AlphaFoldDB" id="A0A430FPL1"/>
<keyword evidence="1" id="KW-0732">Signal</keyword>
<sequence length="280" mass="31503">MRRTKKITLAALAGGTALLICGSALPVQASAPGFLTGKNLAEYERIANSIDSVFLGDTHGCGNNNMDELAVRKLGFNEVGGIYKYNGEEHEFRGMLITCAAIAPVVTDIRAYHAYYYWMVDSGAQFIGEDQVNHFRVMPESLQLVSNMEVPLEKKSGRWVAGTGDWRLQDSASETFDKFDHDWPSAGFKIDNTDKTIYHTYNHTTNIDGHVDIPDHTTRDKDTMFVRLHVTKRSAQYNTRVRYTEQRFKATATLTIPNSTFNKTVSVTSPYISPYHTDWD</sequence>
<reference evidence="2 3" key="1">
    <citation type="submission" date="2018-09" db="EMBL/GenBank/DDBJ databases">
        <title>Characterization of the phylogenetic diversity of five novel species belonging to the genus Bifidobacterium.</title>
        <authorList>
            <person name="Lugli G.A."/>
            <person name="Duranti S."/>
            <person name="Milani C."/>
        </authorList>
    </citation>
    <scope>NUCLEOTIDE SEQUENCE [LARGE SCALE GENOMIC DNA]</scope>
    <source>
        <strain evidence="2 3">2036B</strain>
    </source>
</reference>
<dbReference type="EMBL" id="QXGM01000002">
    <property type="protein sequence ID" value="RSX54758.1"/>
    <property type="molecule type" value="Genomic_DNA"/>
</dbReference>
<evidence type="ECO:0000256" key="1">
    <source>
        <dbReference type="SAM" id="SignalP"/>
    </source>
</evidence>
<protein>
    <submittedName>
        <fullName evidence="2">Uncharacterized protein</fullName>
    </submittedName>
</protein>
<feature type="signal peptide" evidence="1">
    <location>
        <begin position="1"/>
        <end position="29"/>
    </location>
</feature>
<proteinExistence type="predicted"/>
<accession>A0A430FPL1</accession>
<keyword evidence="3" id="KW-1185">Reference proteome</keyword>
<comment type="caution">
    <text evidence="2">The sequence shown here is derived from an EMBL/GenBank/DDBJ whole genome shotgun (WGS) entry which is preliminary data.</text>
</comment>
<gene>
    <name evidence="2" type="ORF">D2E26_0812</name>
</gene>